<dbReference type="Pfam" id="PF00084">
    <property type="entry name" value="Sushi"/>
    <property type="match status" value="4"/>
</dbReference>
<keyword evidence="9" id="KW-1015">Disulfide bond</keyword>
<dbReference type="Gene3D" id="2.10.70.10">
    <property type="entry name" value="Complement Module, domain 1"/>
    <property type="match status" value="4"/>
</dbReference>
<feature type="domain" description="Sushi" evidence="16">
    <location>
        <begin position="99"/>
        <end position="162"/>
    </location>
</feature>
<evidence type="ECO:0000313" key="17">
    <source>
        <dbReference type="Ensembl" id="ENSPLOP00000029553.1"/>
    </source>
</evidence>
<dbReference type="PANTHER" id="PTHR19325:SF317">
    <property type="entry name" value="COMPLEMENT DECAY-ACCELERATING FACTOR"/>
    <property type="match status" value="1"/>
</dbReference>
<keyword evidence="7" id="KW-0180">Complement pathway</keyword>
<dbReference type="CDD" id="cd00033">
    <property type="entry name" value="CCP"/>
    <property type="match status" value="4"/>
</dbReference>
<feature type="chain" id="PRO_5034159468" description="Sushi domain-containing protein" evidence="15">
    <location>
        <begin position="35"/>
        <end position="554"/>
    </location>
</feature>
<reference evidence="17" key="2">
    <citation type="submission" date="2025-08" db="UniProtKB">
        <authorList>
            <consortium name="Ensembl"/>
        </authorList>
    </citation>
    <scope>IDENTIFICATION</scope>
</reference>
<dbReference type="SMART" id="SM00032">
    <property type="entry name" value="CCP"/>
    <property type="match status" value="4"/>
</dbReference>
<evidence type="ECO:0000256" key="8">
    <source>
        <dbReference type="ARBA" id="ARBA00023136"/>
    </source>
</evidence>
<protein>
    <recommendedName>
        <fullName evidence="16">Sushi domain-containing protein</fullName>
    </recommendedName>
</protein>
<keyword evidence="4 12" id="KW-0768">Sushi</keyword>
<feature type="domain" description="Sushi" evidence="16">
    <location>
        <begin position="34"/>
        <end position="98"/>
    </location>
</feature>
<dbReference type="FunFam" id="2.10.70.10:FF:000055">
    <property type="entry name" value="Complement decay-accelerating factor, GPI-anchored"/>
    <property type="match status" value="1"/>
</dbReference>
<keyword evidence="6" id="KW-0391">Immunity</keyword>
<proteinExistence type="inferred from homology"/>
<keyword evidence="18" id="KW-1185">Reference proteome</keyword>
<evidence type="ECO:0000256" key="9">
    <source>
        <dbReference type="ARBA" id="ARBA00023157"/>
    </source>
</evidence>
<evidence type="ECO:0000256" key="6">
    <source>
        <dbReference type="ARBA" id="ARBA00022859"/>
    </source>
</evidence>
<keyword evidence="10" id="KW-0325">Glycoprotein</keyword>
<evidence type="ECO:0000256" key="12">
    <source>
        <dbReference type="PROSITE-ProRule" id="PRU00302"/>
    </source>
</evidence>
<dbReference type="AlphaFoldDB" id="A0A8C8Y7G0"/>
<comment type="caution">
    <text evidence="12">Lacks conserved residue(s) required for the propagation of feature annotation.</text>
</comment>
<sequence length="554" mass="59050">MGPARRSVPAALRFLGGLSVPLLLLLLCPPAAQGDCSLPPEVPNAHPTLSDRDLKSFPEGTTVTYKCNEGFVKVPGKPDSVICLSNNQWSEVAAFCNRSCDVPPRLRFASLKRSFSKQNYFPEGFVVEYDCRPGYRRNQTLSEKLTCLQNFMWSTPDEFCKKKSCPTPGDIAHGHVSITTDILYGASISFSCDTGYRLVGATSSYCSLVDQGVEWSDLLPKCEEIVCPEPQEISNGSIQNPRKTYVYQQSVKYQCNQGFTLIGENSIYCTVKDDQGEWSGLPPECKENAQISKGMPAVQKPSMASVPSTKVPSAPQKTTTKATTVNVPGTEAPSTPQKPIIENVPGTEAPSTPHKPTTVNVPGTGAPSTSQTPTTTNVPGTRVPSAPQKPTTINAPATKAPSIPQKFNTVNVSATEALLPPQKSNISNAVSTETPPAAQKPIVANASATQAIPATRRSTTAKISFTQSVPATQKSTAVHAPVTKGFHTTKRLTSAHITAKQSSAVVPRATTHFRSTSSHKGRGTLSSDANIAAIGHTCITLTVLLMTLVTVGLT</sequence>
<evidence type="ECO:0000256" key="3">
    <source>
        <dbReference type="ARBA" id="ARBA00022588"/>
    </source>
</evidence>
<evidence type="ECO:0000256" key="11">
    <source>
        <dbReference type="ARBA" id="ARBA00045541"/>
    </source>
</evidence>
<keyword evidence="15" id="KW-0732">Signal</keyword>
<dbReference type="InterPro" id="IPR035976">
    <property type="entry name" value="Sushi/SCR/CCP_sf"/>
</dbReference>
<feature type="compositionally biased region" description="Polar residues" evidence="13">
    <location>
        <begin position="305"/>
        <end position="337"/>
    </location>
</feature>
<dbReference type="PROSITE" id="PS50923">
    <property type="entry name" value="SUSHI"/>
    <property type="match status" value="4"/>
</dbReference>
<evidence type="ECO:0000256" key="13">
    <source>
        <dbReference type="SAM" id="MobiDB-lite"/>
    </source>
</evidence>
<feature type="transmembrane region" description="Helical" evidence="14">
    <location>
        <begin position="531"/>
        <end position="553"/>
    </location>
</feature>
<feature type="compositionally biased region" description="Polar residues" evidence="13">
    <location>
        <begin position="354"/>
        <end position="379"/>
    </location>
</feature>
<comment type="subcellular location">
    <subcellularLocation>
        <location evidence="1">Membrane</location>
    </subcellularLocation>
</comment>
<feature type="signal peptide" evidence="15">
    <location>
        <begin position="1"/>
        <end position="34"/>
    </location>
</feature>
<evidence type="ECO:0000259" key="16">
    <source>
        <dbReference type="PROSITE" id="PS50923"/>
    </source>
</evidence>
<evidence type="ECO:0000256" key="10">
    <source>
        <dbReference type="ARBA" id="ARBA00023180"/>
    </source>
</evidence>
<accession>A0A8C8Y7G0</accession>
<evidence type="ECO:0000256" key="4">
    <source>
        <dbReference type="ARBA" id="ARBA00022659"/>
    </source>
</evidence>
<feature type="domain" description="Sushi" evidence="16">
    <location>
        <begin position="163"/>
        <end position="224"/>
    </location>
</feature>
<evidence type="ECO:0000256" key="1">
    <source>
        <dbReference type="ARBA" id="ARBA00004370"/>
    </source>
</evidence>
<evidence type="ECO:0000256" key="7">
    <source>
        <dbReference type="ARBA" id="ARBA00022875"/>
    </source>
</evidence>
<dbReference type="Proteomes" id="UP000694399">
    <property type="component" value="Chromosome F2"/>
</dbReference>
<feature type="domain" description="Sushi" evidence="16">
    <location>
        <begin position="225"/>
        <end position="287"/>
    </location>
</feature>
<dbReference type="GeneTree" id="ENSGT00940000162307"/>
<reference evidence="17" key="3">
    <citation type="submission" date="2025-09" db="UniProtKB">
        <authorList>
            <consortium name="Ensembl"/>
        </authorList>
    </citation>
    <scope>IDENTIFICATION</scope>
</reference>
<keyword evidence="14" id="KW-1133">Transmembrane helix</keyword>
<evidence type="ECO:0000256" key="15">
    <source>
        <dbReference type="SAM" id="SignalP"/>
    </source>
</evidence>
<keyword evidence="14" id="KW-0812">Transmembrane</keyword>
<dbReference type="Ensembl" id="ENSPLOT00000032633.1">
    <property type="protein sequence ID" value="ENSPLOP00000029553.1"/>
    <property type="gene ID" value="ENSPLOG00000021540.1"/>
</dbReference>
<name>A0A8C8Y7G0_PANLE</name>
<evidence type="ECO:0000256" key="5">
    <source>
        <dbReference type="ARBA" id="ARBA00022737"/>
    </source>
</evidence>
<comment type="similarity">
    <text evidence="2">Belongs to the receptors of complement activation (RCA) family.</text>
</comment>
<dbReference type="OMA" id="ICHCETT"/>
<dbReference type="SUPFAM" id="SSF57535">
    <property type="entry name" value="Complement control module/SCR domain"/>
    <property type="match status" value="4"/>
</dbReference>
<dbReference type="PANTHER" id="PTHR19325">
    <property type="entry name" value="COMPLEMENT COMPONENT-RELATED SUSHI DOMAIN-CONTAINING"/>
    <property type="match status" value="1"/>
</dbReference>
<organism evidence="17 18">
    <name type="scientific">Panthera leo</name>
    <name type="common">Lion</name>
    <dbReference type="NCBI Taxonomy" id="9689"/>
    <lineage>
        <taxon>Eukaryota</taxon>
        <taxon>Metazoa</taxon>
        <taxon>Chordata</taxon>
        <taxon>Craniata</taxon>
        <taxon>Vertebrata</taxon>
        <taxon>Euteleostomi</taxon>
        <taxon>Mammalia</taxon>
        <taxon>Eutheria</taxon>
        <taxon>Laurasiatheria</taxon>
        <taxon>Carnivora</taxon>
        <taxon>Feliformia</taxon>
        <taxon>Felidae</taxon>
        <taxon>Pantherinae</taxon>
        <taxon>Panthera</taxon>
    </lineage>
</organism>
<evidence type="ECO:0000256" key="2">
    <source>
        <dbReference type="ARBA" id="ARBA00010908"/>
    </source>
</evidence>
<reference evidence="17" key="1">
    <citation type="journal article" date="2019" name="bioRxiv">
        <title>Long live the king: chromosome-level assembly of the lion (Panthera leo) using linked-read, Hi-C, and long read data.</title>
        <authorList>
            <person name="Armstrong E.E."/>
            <person name="Taylor R.W."/>
            <person name="Miller D.E."/>
            <person name="Kaelin C."/>
            <person name="Barsh G."/>
            <person name="Hadly E.A."/>
            <person name="Petrov D."/>
        </authorList>
    </citation>
    <scope>NUCLEOTIDE SEQUENCE [LARGE SCALE GENOMIC DNA]</scope>
</reference>
<keyword evidence="8 14" id="KW-0472">Membrane</keyword>
<comment type="function">
    <text evidence="11">This protein recognizes C4b and C3b fragments that condense with cell-surface hydroxyl or amino groups when nascent C4b and C3b are locally generated during C4 and c3 activation. Interaction of daf with cell-associated C4b and C3b polypeptides interferes with their ability to catalyze the conversion of C2 and factor B to enzymatically active C2a and Bb and thereby prevents the formation of C4b2a and C3bBb, the amplification convertases of the complement cascade. Inhibits complement activation by destabilizing and preventing the formation of C3 and C5 convertases, which prevents complement damage.</text>
</comment>
<keyword evidence="5" id="KW-0677">Repeat</keyword>
<dbReference type="GO" id="GO:0045087">
    <property type="term" value="P:innate immune response"/>
    <property type="evidence" value="ECO:0007669"/>
    <property type="project" value="UniProtKB-KW"/>
</dbReference>
<feature type="region of interest" description="Disordered" evidence="13">
    <location>
        <begin position="300"/>
        <end position="402"/>
    </location>
</feature>
<evidence type="ECO:0000313" key="18">
    <source>
        <dbReference type="Proteomes" id="UP000694399"/>
    </source>
</evidence>
<dbReference type="InterPro" id="IPR050350">
    <property type="entry name" value="Compl-Cell_Adhes-Reg"/>
</dbReference>
<evidence type="ECO:0000256" key="14">
    <source>
        <dbReference type="SAM" id="Phobius"/>
    </source>
</evidence>
<dbReference type="InterPro" id="IPR000436">
    <property type="entry name" value="Sushi_SCR_CCP_dom"/>
</dbReference>
<keyword evidence="3" id="KW-0399">Innate immunity</keyword>
<dbReference type="GO" id="GO:0016020">
    <property type="term" value="C:membrane"/>
    <property type="evidence" value="ECO:0007669"/>
    <property type="project" value="UniProtKB-SubCell"/>
</dbReference>
<dbReference type="GO" id="GO:0006958">
    <property type="term" value="P:complement activation, classical pathway"/>
    <property type="evidence" value="ECO:0007669"/>
    <property type="project" value="UniProtKB-KW"/>
</dbReference>